<protein>
    <submittedName>
        <fullName evidence="2">Uncharacterized protein</fullName>
    </submittedName>
</protein>
<dbReference type="Proteomes" id="UP000823941">
    <property type="component" value="Chromosome 8"/>
</dbReference>
<proteinExistence type="predicted"/>
<dbReference type="EMBL" id="JAHIBW010000008">
    <property type="protein sequence ID" value="KAG7308341.1"/>
    <property type="molecule type" value="Genomic_DNA"/>
</dbReference>
<organism evidence="2 3">
    <name type="scientific">Plutella xylostella</name>
    <name type="common">Diamondback moth</name>
    <name type="synonym">Plutella maculipennis</name>
    <dbReference type="NCBI Taxonomy" id="51655"/>
    <lineage>
        <taxon>Eukaryota</taxon>
        <taxon>Metazoa</taxon>
        <taxon>Ecdysozoa</taxon>
        <taxon>Arthropoda</taxon>
        <taxon>Hexapoda</taxon>
        <taxon>Insecta</taxon>
        <taxon>Pterygota</taxon>
        <taxon>Neoptera</taxon>
        <taxon>Endopterygota</taxon>
        <taxon>Lepidoptera</taxon>
        <taxon>Glossata</taxon>
        <taxon>Ditrysia</taxon>
        <taxon>Yponomeutoidea</taxon>
        <taxon>Plutellidae</taxon>
        <taxon>Plutella</taxon>
    </lineage>
</organism>
<feature type="compositionally biased region" description="Basic residues" evidence="1">
    <location>
        <begin position="32"/>
        <end position="47"/>
    </location>
</feature>
<feature type="region of interest" description="Disordered" evidence="1">
    <location>
        <begin position="1"/>
        <end position="58"/>
    </location>
</feature>
<evidence type="ECO:0000313" key="3">
    <source>
        <dbReference type="Proteomes" id="UP000823941"/>
    </source>
</evidence>
<evidence type="ECO:0000256" key="1">
    <source>
        <dbReference type="SAM" id="MobiDB-lite"/>
    </source>
</evidence>
<comment type="caution">
    <text evidence="2">The sequence shown here is derived from an EMBL/GenBank/DDBJ whole genome shotgun (WGS) entry which is preliminary data.</text>
</comment>
<gene>
    <name evidence="2" type="ORF">JYU34_005536</name>
</gene>
<evidence type="ECO:0000313" key="2">
    <source>
        <dbReference type="EMBL" id="KAG7308341.1"/>
    </source>
</evidence>
<reference evidence="2 3" key="1">
    <citation type="submission" date="2021-06" db="EMBL/GenBank/DDBJ databases">
        <title>A haploid diamondback moth (Plutella xylostella L.) genome assembly resolves 31 chromosomes and identifies a diamide resistance mutation.</title>
        <authorList>
            <person name="Ward C.M."/>
            <person name="Perry K.D."/>
            <person name="Baker G."/>
            <person name="Powis K."/>
            <person name="Heckel D.G."/>
            <person name="Baxter S.W."/>
        </authorList>
    </citation>
    <scope>NUCLEOTIDE SEQUENCE [LARGE SCALE GENOMIC DNA]</scope>
    <source>
        <strain evidence="2 3">LV</strain>
        <tissue evidence="2">Single pupa</tissue>
    </source>
</reference>
<name>A0ABQ7QTG3_PLUXY</name>
<sequence length="96" mass="10648">MKISTCPTLWRSSKSTASNSAKNSSSRPSGGSRRRRRRAGCARRRRPTPSSTTSRAPAWPRLRGSICMLDSNWSGWRRSASRCASWGTSCTRLMIG</sequence>
<feature type="compositionally biased region" description="Low complexity" evidence="1">
    <location>
        <begin position="48"/>
        <end position="58"/>
    </location>
</feature>
<accession>A0ABQ7QTG3</accession>
<feature type="compositionally biased region" description="Low complexity" evidence="1">
    <location>
        <begin position="11"/>
        <end position="31"/>
    </location>
</feature>
<keyword evidence="3" id="KW-1185">Reference proteome</keyword>